<proteinExistence type="predicted"/>
<feature type="compositionally biased region" description="Polar residues" evidence="1">
    <location>
        <begin position="47"/>
        <end position="57"/>
    </location>
</feature>
<feature type="region of interest" description="Disordered" evidence="1">
    <location>
        <begin position="1"/>
        <end position="57"/>
    </location>
</feature>
<accession>A0A9D4MJ88</accession>
<evidence type="ECO:0000313" key="3">
    <source>
        <dbReference type="Proteomes" id="UP000828390"/>
    </source>
</evidence>
<reference evidence="2" key="1">
    <citation type="journal article" date="2019" name="bioRxiv">
        <title>The Genome of the Zebra Mussel, Dreissena polymorpha: A Resource for Invasive Species Research.</title>
        <authorList>
            <person name="McCartney M.A."/>
            <person name="Auch B."/>
            <person name="Kono T."/>
            <person name="Mallez S."/>
            <person name="Zhang Y."/>
            <person name="Obille A."/>
            <person name="Becker A."/>
            <person name="Abrahante J.E."/>
            <person name="Garbe J."/>
            <person name="Badalamenti J.P."/>
            <person name="Herman A."/>
            <person name="Mangelson H."/>
            <person name="Liachko I."/>
            <person name="Sullivan S."/>
            <person name="Sone E.D."/>
            <person name="Koren S."/>
            <person name="Silverstein K.A.T."/>
            <person name="Beckman K.B."/>
            <person name="Gohl D.M."/>
        </authorList>
    </citation>
    <scope>NUCLEOTIDE SEQUENCE</scope>
    <source>
        <strain evidence="2">Duluth1</strain>
        <tissue evidence="2">Whole animal</tissue>
    </source>
</reference>
<comment type="caution">
    <text evidence="2">The sequence shown here is derived from an EMBL/GenBank/DDBJ whole genome shotgun (WGS) entry which is preliminary data.</text>
</comment>
<dbReference type="AlphaFoldDB" id="A0A9D4MJ88"/>
<gene>
    <name evidence="2" type="ORF">DPMN_000226</name>
</gene>
<feature type="compositionally biased region" description="Basic and acidic residues" evidence="1">
    <location>
        <begin position="1"/>
        <end position="12"/>
    </location>
</feature>
<protein>
    <submittedName>
        <fullName evidence="2">Uncharacterized protein</fullName>
    </submittedName>
</protein>
<dbReference type="EMBL" id="JAIWYP010000001">
    <property type="protein sequence ID" value="KAH3876386.1"/>
    <property type="molecule type" value="Genomic_DNA"/>
</dbReference>
<reference evidence="2" key="2">
    <citation type="submission" date="2020-11" db="EMBL/GenBank/DDBJ databases">
        <authorList>
            <person name="McCartney M.A."/>
            <person name="Auch B."/>
            <person name="Kono T."/>
            <person name="Mallez S."/>
            <person name="Becker A."/>
            <person name="Gohl D.M."/>
            <person name="Silverstein K.A.T."/>
            <person name="Koren S."/>
            <person name="Bechman K.B."/>
            <person name="Herman A."/>
            <person name="Abrahante J.E."/>
            <person name="Garbe J."/>
        </authorList>
    </citation>
    <scope>NUCLEOTIDE SEQUENCE</scope>
    <source>
        <strain evidence="2">Duluth1</strain>
        <tissue evidence="2">Whole animal</tissue>
    </source>
</reference>
<sequence>MSKRKAEKESSERQTLLHFFNSKQRESERTSDQYGGKTSEASAEVSRPTSSAGQADK</sequence>
<keyword evidence="3" id="KW-1185">Reference proteome</keyword>
<evidence type="ECO:0000256" key="1">
    <source>
        <dbReference type="SAM" id="MobiDB-lite"/>
    </source>
</evidence>
<evidence type="ECO:0000313" key="2">
    <source>
        <dbReference type="EMBL" id="KAH3876386.1"/>
    </source>
</evidence>
<dbReference type="Proteomes" id="UP000828390">
    <property type="component" value="Unassembled WGS sequence"/>
</dbReference>
<name>A0A9D4MJ88_DREPO</name>
<organism evidence="2 3">
    <name type="scientific">Dreissena polymorpha</name>
    <name type="common">Zebra mussel</name>
    <name type="synonym">Mytilus polymorpha</name>
    <dbReference type="NCBI Taxonomy" id="45954"/>
    <lineage>
        <taxon>Eukaryota</taxon>
        <taxon>Metazoa</taxon>
        <taxon>Spiralia</taxon>
        <taxon>Lophotrochozoa</taxon>
        <taxon>Mollusca</taxon>
        <taxon>Bivalvia</taxon>
        <taxon>Autobranchia</taxon>
        <taxon>Heteroconchia</taxon>
        <taxon>Euheterodonta</taxon>
        <taxon>Imparidentia</taxon>
        <taxon>Neoheterodontei</taxon>
        <taxon>Myida</taxon>
        <taxon>Dreissenoidea</taxon>
        <taxon>Dreissenidae</taxon>
        <taxon>Dreissena</taxon>
    </lineage>
</organism>